<dbReference type="InterPro" id="IPR002885">
    <property type="entry name" value="PPR_rpt"/>
</dbReference>
<evidence type="ECO:0008006" key="6">
    <source>
        <dbReference type="Google" id="ProtNLM"/>
    </source>
</evidence>
<evidence type="ECO:0000313" key="5">
    <source>
        <dbReference type="Proteomes" id="UP000077755"/>
    </source>
</evidence>
<feature type="repeat" description="PPR" evidence="2">
    <location>
        <begin position="354"/>
        <end position="388"/>
    </location>
</feature>
<feature type="compositionally biased region" description="Basic residues" evidence="3">
    <location>
        <begin position="897"/>
        <end position="919"/>
    </location>
</feature>
<evidence type="ECO:0000256" key="2">
    <source>
        <dbReference type="PROSITE-ProRule" id="PRU00708"/>
    </source>
</evidence>
<dbReference type="PANTHER" id="PTHR47859:SF1">
    <property type="entry name" value="PENTATRICOPEPTIDE REPEAT-CONTAINING PROTEIN"/>
    <property type="match status" value="1"/>
</dbReference>
<evidence type="ECO:0000256" key="3">
    <source>
        <dbReference type="SAM" id="MobiDB-lite"/>
    </source>
</evidence>
<dbReference type="EMBL" id="CP093345">
    <property type="protein sequence ID" value="WOG91523.1"/>
    <property type="molecule type" value="Genomic_DNA"/>
</dbReference>
<gene>
    <name evidence="4" type="ORF">DCAR_0310772</name>
</gene>
<feature type="region of interest" description="Disordered" evidence="3">
    <location>
        <begin position="897"/>
        <end position="926"/>
    </location>
</feature>
<keyword evidence="1" id="KW-0677">Repeat</keyword>
<feature type="repeat" description="PPR" evidence="2">
    <location>
        <begin position="578"/>
        <end position="612"/>
    </location>
</feature>
<dbReference type="InterPro" id="IPR011990">
    <property type="entry name" value="TPR-like_helical_dom_sf"/>
</dbReference>
<dbReference type="Pfam" id="PF13812">
    <property type="entry name" value="PPR_3"/>
    <property type="match status" value="3"/>
</dbReference>
<dbReference type="NCBIfam" id="TIGR00756">
    <property type="entry name" value="PPR"/>
    <property type="match status" value="3"/>
</dbReference>
<dbReference type="PROSITE" id="PS51375">
    <property type="entry name" value="PPR"/>
    <property type="match status" value="4"/>
</dbReference>
<sequence>MHCTTVSVCCSKLAIYSRSFTYSIHSPTRVSCIYHCMYSRGITVELDSFCYKATIEESVQAKIVNALSLGDRSTASSLLKDVSCKDGVLRADDFLEILNYCARSPDPLFVMETWKTMQLKEVSISGKCYFLITRALCKGGYIEEVFSLINNVGENSDLYPVLPMYNNLLQVCVETHSVNHVIKCLDLMEKQMVGKNEATYMQLLKFAVLQRKLSAVHDIWKECNKYYNPSMIVLNRFICSFASLGDLNAAYAVLQHMLTLLLQGGSIVKTNAKGSPHTQRLDIPIPSYTVLNLENVSIDNQTLVPSVVEHCNNVGTQASEEMHLSTFNSKKREFGDVGMDVLSRCVSVPALRVLRASFNSIIYACAQAKNSLLAEHIFLQMQNLGVEPSSSTYNGLLRAVVKDKGSEAGIELLKSLQKRNVQPYDPIFAAISIKCSKELKVDLAESYLDQMSCRSVVYPYNSCLEACKILDQPERAIRILAKMRHKEVRPNIRTYELMFSLFGHVNAPFESGNMQSHMDAAKRISAIEADMLRNGIQHSSLSITNLLRALGAERMIKELMLYLRVAERNFSFYKKESVTLIYNAVLHSLVEAEETQLAAETFRTMIKYGYQPDLATYTIMIDCCSIVGGFKYACALVSLMIRNGFCPKGATYTALTKILLEHEHLKNRDFVGALKLLDMACSEEIQLDTMIFNTIIREAFFKKKHLVIELVLQRMHEKKILPDATTCSYVFRAYVARRRYSTALESLQVLCMRMILEDSSSPEDMRSVYEQQYILAEDMEADSRIIELFKDHKDNLAFGLLNLRWCALVGHAISWSPDQSLWAKRLSKTYGSGKRGSLVDENLSDTYVSMQRGTLKLHKHTYLLRKCHGSRQWGSLKHGGKLSQLHSSRKLRKKLAQLVGSKKRSGSGKHGKKPSRLKLYKQPSDT</sequence>
<dbReference type="Proteomes" id="UP000077755">
    <property type="component" value="Chromosome 3"/>
</dbReference>
<name>A0AAF0WNI9_DAUCS</name>
<dbReference type="PANTHER" id="PTHR47859">
    <property type="entry name" value="PENTATRICOPEPTIDE REPEAT-CONTAINING PROTEIN"/>
    <property type="match status" value="1"/>
</dbReference>
<accession>A0AAF0WNI9</accession>
<organism evidence="4 5">
    <name type="scientific">Daucus carota subsp. sativus</name>
    <name type="common">Carrot</name>
    <dbReference type="NCBI Taxonomy" id="79200"/>
    <lineage>
        <taxon>Eukaryota</taxon>
        <taxon>Viridiplantae</taxon>
        <taxon>Streptophyta</taxon>
        <taxon>Embryophyta</taxon>
        <taxon>Tracheophyta</taxon>
        <taxon>Spermatophyta</taxon>
        <taxon>Magnoliopsida</taxon>
        <taxon>eudicotyledons</taxon>
        <taxon>Gunneridae</taxon>
        <taxon>Pentapetalae</taxon>
        <taxon>asterids</taxon>
        <taxon>campanulids</taxon>
        <taxon>Apiales</taxon>
        <taxon>Apiaceae</taxon>
        <taxon>Apioideae</taxon>
        <taxon>Scandiceae</taxon>
        <taxon>Daucinae</taxon>
        <taxon>Daucus</taxon>
        <taxon>Daucus sect. Daucus</taxon>
    </lineage>
</organism>
<proteinExistence type="predicted"/>
<keyword evidence="5" id="KW-1185">Reference proteome</keyword>
<dbReference type="AlphaFoldDB" id="A0AAF0WNI9"/>
<feature type="repeat" description="PPR" evidence="2">
    <location>
        <begin position="613"/>
        <end position="647"/>
    </location>
</feature>
<feature type="repeat" description="PPR" evidence="2">
    <location>
        <begin position="389"/>
        <end position="423"/>
    </location>
</feature>
<evidence type="ECO:0000313" key="4">
    <source>
        <dbReference type="EMBL" id="WOG91523.1"/>
    </source>
</evidence>
<reference evidence="4" key="1">
    <citation type="journal article" date="2016" name="Nat. Genet.">
        <title>A high-quality carrot genome assembly provides new insights into carotenoid accumulation and asterid genome evolution.</title>
        <authorList>
            <person name="Iorizzo M."/>
            <person name="Ellison S."/>
            <person name="Senalik D."/>
            <person name="Zeng P."/>
            <person name="Satapoomin P."/>
            <person name="Huang J."/>
            <person name="Bowman M."/>
            <person name="Iovene M."/>
            <person name="Sanseverino W."/>
            <person name="Cavagnaro P."/>
            <person name="Yildiz M."/>
            <person name="Macko-Podgorni A."/>
            <person name="Moranska E."/>
            <person name="Grzebelus E."/>
            <person name="Grzebelus D."/>
            <person name="Ashrafi H."/>
            <person name="Zheng Z."/>
            <person name="Cheng S."/>
            <person name="Spooner D."/>
            <person name="Van Deynze A."/>
            <person name="Simon P."/>
        </authorList>
    </citation>
    <scope>NUCLEOTIDE SEQUENCE</scope>
    <source>
        <tissue evidence="4">Leaf</tissue>
    </source>
</reference>
<evidence type="ECO:0000256" key="1">
    <source>
        <dbReference type="ARBA" id="ARBA00022737"/>
    </source>
</evidence>
<dbReference type="Pfam" id="PF13041">
    <property type="entry name" value="PPR_2"/>
    <property type="match status" value="1"/>
</dbReference>
<dbReference type="Gene3D" id="1.25.40.10">
    <property type="entry name" value="Tetratricopeptide repeat domain"/>
    <property type="match status" value="5"/>
</dbReference>
<protein>
    <recommendedName>
        <fullName evidence="6">Pentacotripeptide-repeat region of PRORP domain-containing protein</fullName>
    </recommendedName>
</protein>
<reference evidence="4" key="2">
    <citation type="submission" date="2022-03" db="EMBL/GenBank/DDBJ databases">
        <title>Draft title - Genomic analysis of global carrot germplasm unveils the trajectory of domestication and the origin of high carotenoid orange carrot.</title>
        <authorList>
            <person name="Iorizzo M."/>
            <person name="Ellison S."/>
            <person name="Senalik D."/>
            <person name="Macko-Podgorni A."/>
            <person name="Grzebelus D."/>
            <person name="Bostan H."/>
            <person name="Rolling W."/>
            <person name="Curaba J."/>
            <person name="Simon P."/>
        </authorList>
    </citation>
    <scope>NUCLEOTIDE SEQUENCE</scope>
    <source>
        <tissue evidence="4">Leaf</tissue>
    </source>
</reference>